<accession>A0A0G0ZAZ8</accession>
<dbReference type="STRING" id="1618659.UV11_C0038G0004"/>
<dbReference type="Proteomes" id="UP000034036">
    <property type="component" value="Unassembled WGS sequence"/>
</dbReference>
<name>A0A0G0ZAZ8_9BACT</name>
<comment type="caution">
    <text evidence="1">The sequence shown here is derived from an EMBL/GenBank/DDBJ whole genome shotgun (WGS) entry which is preliminary data.</text>
</comment>
<evidence type="ECO:0000313" key="1">
    <source>
        <dbReference type="EMBL" id="KKS45885.1"/>
    </source>
</evidence>
<dbReference type="AlphaFoldDB" id="A0A0G0ZAZ8"/>
<reference evidence="1 2" key="1">
    <citation type="journal article" date="2015" name="Nature">
        <title>rRNA introns, odd ribosomes, and small enigmatic genomes across a large radiation of phyla.</title>
        <authorList>
            <person name="Brown C.T."/>
            <person name="Hug L.A."/>
            <person name="Thomas B.C."/>
            <person name="Sharon I."/>
            <person name="Castelle C.J."/>
            <person name="Singh A."/>
            <person name="Wilkins M.J."/>
            <person name="Williams K.H."/>
            <person name="Banfield J.F."/>
        </authorList>
    </citation>
    <scope>NUCLEOTIDE SEQUENCE [LARGE SCALE GENOMIC DNA]</scope>
</reference>
<proteinExistence type="predicted"/>
<protein>
    <submittedName>
        <fullName evidence="1">Uncharacterized protein</fullName>
    </submittedName>
</protein>
<sequence>MNLKGSRLSKLGIVSLACRNYLLKRPLFFFIYCAWLRQLDAYTHRCEIRHDWQRHNDLLSLVLQKLKNAPNWISCKAQRRLLTDHFCYCVPCAPNKFLMKERIFRGKKFQLLNYPWRIGLNKRRGRPFWQDMDIDLGRLLQIAVRWDEGQRGYVAMHFWQIRYSRYFYGGIGSFGKFEFYHEL</sequence>
<evidence type="ECO:0000313" key="2">
    <source>
        <dbReference type="Proteomes" id="UP000034036"/>
    </source>
</evidence>
<organism evidence="1 2">
    <name type="scientific">Candidatus Giovannonibacteria bacterium GW2011_GWF2_42_19</name>
    <dbReference type="NCBI Taxonomy" id="1618659"/>
    <lineage>
        <taxon>Bacteria</taxon>
        <taxon>Candidatus Giovannoniibacteriota</taxon>
    </lineage>
</organism>
<dbReference type="EMBL" id="LCDF01000038">
    <property type="protein sequence ID" value="KKS45885.1"/>
    <property type="molecule type" value="Genomic_DNA"/>
</dbReference>
<gene>
    <name evidence="1" type="ORF">UV11_C0038G0004</name>
</gene>